<dbReference type="Pfam" id="PF20431">
    <property type="entry name" value="E_motif"/>
    <property type="match status" value="1"/>
</dbReference>
<gene>
    <name evidence="1" type="ORF">CSSPJE1EN2_LOCUS26530</name>
</gene>
<name>A0ABP1A2E4_9BRYO</name>
<accession>A0ABP1A2E4</accession>
<dbReference type="InterPro" id="IPR046960">
    <property type="entry name" value="PPR_At4g14850-like_plant"/>
</dbReference>
<evidence type="ECO:0000313" key="2">
    <source>
        <dbReference type="Proteomes" id="UP001497522"/>
    </source>
</evidence>
<organism evidence="1 2">
    <name type="scientific">Sphagnum jensenii</name>
    <dbReference type="NCBI Taxonomy" id="128206"/>
    <lineage>
        <taxon>Eukaryota</taxon>
        <taxon>Viridiplantae</taxon>
        <taxon>Streptophyta</taxon>
        <taxon>Embryophyta</taxon>
        <taxon>Bryophyta</taxon>
        <taxon>Sphagnophytina</taxon>
        <taxon>Sphagnopsida</taxon>
        <taxon>Sphagnales</taxon>
        <taxon>Sphagnaceae</taxon>
        <taxon>Sphagnum</taxon>
    </lineage>
</organism>
<dbReference type="Gene3D" id="1.25.40.10">
    <property type="entry name" value="Tetratricopeptide repeat domain"/>
    <property type="match status" value="1"/>
</dbReference>
<evidence type="ECO:0008006" key="3">
    <source>
        <dbReference type="Google" id="ProtNLM"/>
    </source>
</evidence>
<dbReference type="PANTHER" id="PTHR47926">
    <property type="entry name" value="PENTATRICOPEPTIDE REPEAT-CONTAINING PROTEIN"/>
    <property type="match status" value="1"/>
</dbReference>
<proteinExistence type="predicted"/>
<comment type="caution">
    <text evidence="1">The sequence shown here is derived from an EMBL/GenBank/DDBJ whole genome shotgun (WGS) entry which is preliminary data.</text>
</comment>
<protein>
    <recommendedName>
        <fullName evidence="3">Pentatricopeptide repeat-containing protein</fullName>
    </recommendedName>
</protein>
<dbReference type="InterPro" id="IPR046848">
    <property type="entry name" value="E_motif"/>
</dbReference>
<dbReference type="Proteomes" id="UP001497522">
    <property type="component" value="Unassembled WGS sequence"/>
</dbReference>
<keyword evidence="2" id="KW-1185">Reference proteome</keyword>
<reference evidence="1" key="1">
    <citation type="submission" date="2024-03" db="EMBL/GenBank/DDBJ databases">
        <authorList>
            <consortium name="ELIXIR-Norway"/>
            <consortium name="Elixir Norway"/>
        </authorList>
    </citation>
    <scope>NUCLEOTIDE SEQUENCE</scope>
</reference>
<evidence type="ECO:0000313" key="1">
    <source>
        <dbReference type="EMBL" id="CAK9856598.1"/>
    </source>
</evidence>
<sequence length="76" mass="8038">MVDLLGDAGHLQEAANMIKAMPGKPNMAVWKALLGACRIHGNVEMGECVAEQVLELEPENAEGYVLLSNVYAAAGN</sequence>
<dbReference type="InterPro" id="IPR011990">
    <property type="entry name" value="TPR-like_helical_dom_sf"/>
</dbReference>
<dbReference type="EMBL" id="CAXHBF010000547">
    <property type="protein sequence ID" value="CAK9856598.1"/>
    <property type="molecule type" value="Genomic_DNA"/>
</dbReference>